<dbReference type="AlphaFoldDB" id="A0A1M4UBS4"/>
<evidence type="ECO:0000313" key="3">
    <source>
        <dbReference type="Proteomes" id="UP000184251"/>
    </source>
</evidence>
<dbReference type="Proteomes" id="UP000184251">
    <property type="component" value="Unassembled WGS sequence"/>
</dbReference>
<keyword evidence="3" id="KW-1185">Reference proteome</keyword>
<dbReference type="Pfam" id="PF10105">
    <property type="entry name" value="DUF2344"/>
    <property type="match status" value="1"/>
</dbReference>
<dbReference type="EMBL" id="FQTU01000003">
    <property type="protein sequence ID" value="SHE54047.1"/>
    <property type="molecule type" value="Genomic_DNA"/>
</dbReference>
<evidence type="ECO:0000313" key="2">
    <source>
        <dbReference type="EMBL" id="SHE54047.1"/>
    </source>
</evidence>
<protein>
    <submittedName>
        <fullName evidence="2">Radical SAM-linked protein</fullName>
    </submittedName>
</protein>
<dbReference type="RefSeq" id="WP_073269704.1">
    <property type="nucleotide sequence ID" value="NZ_FQTU01000003.1"/>
</dbReference>
<dbReference type="STRING" id="1120975.SAMN02746064_00709"/>
<reference evidence="2 3" key="1">
    <citation type="submission" date="2016-11" db="EMBL/GenBank/DDBJ databases">
        <authorList>
            <person name="Jaros S."/>
            <person name="Januszkiewicz K."/>
            <person name="Wedrychowicz H."/>
        </authorList>
    </citation>
    <scope>NUCLEOTIDE SEQUENCE [LARGE SCALE GENOMIC DNA]</scope>
    <source>
        <strain evidence="2 3">DSM 14828</strain>
    </source>
</reference>
<proteinExistence type="predicted"/>
<gene>
    <name evidence="2" type="ORF">SAMN02746064_00709</name>
</gene>
<evidence type="ECO:0000259" key="1">
    <source>
        <dbReference type="Pfam" id="PF10105"/>
    </source>
</evidence>
<dbReference type="NCBIfam" id="TIGR03936">
    <property type="entry name" value="sam_1_link_chp"/>
    <property type="match status" value="1"/>
</dbReference>
<name>A0A1M4UBS4_9FIRM</name>
<dbReference type="OrthoDB" id="9780488at2"/>
<accession>A0A1M4UBS4</accession>
<organism evidence="2 3">
    <name type="scientific">Alkalibacter saccharofermentans DSM 14828</name>
    <dbReference type="NCBI Taxonomy" id="1120975"/>
    <lineage>
        <taxon>Bacteria</taxon>
        <taxon>Bacillati</taxon>
        <taxon>Bacillota</taxon>
        <taxon>Clostridia</taxon>
        <taxon>Eubacteriales</taxon>
        <taxon>Eubacteriaceae</taxon>
        <taxon>Alkalibacter</taxon>
    </lineage>
</organism>
<feature type="domain" description="DUF2344" evidence="1">
    <location>
        <begin position="5"/>
        <end position="191"/>
    </location>
</feature>
<dbReference type="InterPro" id="IPR018768">
    <property type="entry name" value="DUF2344"/>
</dbReference>
<sequence>MYTARIKFKREADIRYISHLDMQRMVQRILRRAEVPMKYSEGFNPHPKLAFAMAMGVGLTSDCEYVDVELMESIDPVLLVGSMNESAPKGFAALKAIVTEEKLPSLTSLIEESVYQVTCLLNASGEVERLSDQLKSILDSESIVYRKRNKKGKWSDKEIRPLIKELSASTEGLTVNIIARLATGSKENLRPEVVLDKIDPEKSLFDQEHGCVYHRLFLGKVNGEELI</sequence>